<dbReference type="EMBL" id="JASZZN010000013">
    <property type="protein sequence ID" value="MDM4017339.1"/>
    <property type="molecule type" value="Genomic_DNA"/>
</dbReference>
<evidence type="ECO:0000256" key="4">
    <source>
        <dbReference type="SAM" id="Coils"/>
    </source>
</evidence>
<name>A0ABT7PLF3_9BACT</name>
<dbReference type="PANTHER" id="PTHR35889:SF3">
    <property type="entry name" value="F-BOX DOMAIN-CONTAINING PROTEIN"/>
    <property type="match status" value="1"/>
</dbReference>
<reference evidence="7 8" key="1">
    <citation type="submission" date="2023-06" db="EMBL/GenBank/DDBJ databases">
        <title>Roseiconus lacunae JC819 isolated from Gulf of Mannar region, Tamil Nadu.</title>
        <authorList>
            <person name="Pk S."/>
            <person name="Ch S."/>
            <person name="Ch V.R."/>
        </authorList>
    </citation>
    <scope>NUCLEOTIDE SEQUENCE [LARGE SCALE GENOMIC DNA]</scope>
    <source>
        <strain evidence="7 8">JC819</strain>
    </source>
</reference>
<accession>A0ABT7PLF3</accession>
<evidence type="ECO:0000256" key="2">
    <source>
        <dbReference type="ARBA" id="ARBA00023004"/>
    </source>
</evidence>
<evidence type="ECO:0000313" key="7">
    <source>
        <dbReference type="EMBL" id="MDM4017339.1"/>
    </source>
</evidence>
<dbReference type="RefSeq" id="WP_289164799.1">
    <property type="nucleotide sequence ID" value="NZ_JASZZN010000013.1"/>
</dbReference>
<organism evidence="7 8">
    <name type="scientific">Roseiconus lacunae</name>
    <dbReference type="NCBI Taxonomy" id="2605694"/>
    <lineage>
        <taxon>Bacteria</taxon>
        <taxon>Pseudomonadati</taxon>
        <taxon>Planctomycetota</taxon>
        <taxon>Planctomycetia</taxon>
        <taxon>Pirellulales</taxon>
        <taxon>Pirellulaceae</taxon>
        <taxon>Roseiconus</taxon>
    </lineage>
</organism>
<dbReference type="PANTHER" id="PTHR35889">
    <property type="entry name" value="CYCLOINULO-OLIGOSACCHARIDE FRUCTANOTRANSFERASE-RELATED"/>
    <property type="match status" value="1"/>
</dbReference>
<evidence type="ECO:0000313" key="8">
    <source>
        <dbReference type="Proteomes" id="UP001239462"/>
    </source>
</evidence>
<keyword evidence="8" id="KW-1185">Reference proteome</keyword>
<protein>
    <submittedName>
        <fullName evidence="7">C-type cytochrome domain-containing protein</fullName>
    </submittedName>
</protein>
<keyword evidence="3" id="KW-0349">Heme</keyword>
<keyword evidence="2 3" id="KW-0408">Iron</keyword>
<keyword evidence="4" id="KW-0175">Coiled coil</keyword>
<evidence type="ECO:0000259" key="6">
    <source>
        <dbReference type="PROSITE" id="PS51007"/>
    </source>
</evidence>
<feature type="domain" description="Cytochrome c" evidence="6">
    <location>
        <begin position="132"/>
        <end position="226"/>
    </location>
</feature>
<feature type="domain" description="Cytochrome c" evidence="6">
    <location>
        <begin position="257"/>
        <end position="358"/>
    </location>
</feature>
<dbReference type="Pfam" id="PF07635">
    <property type="entry name" value="PSCyt1"/>
    <property type="match status" value="1"/>
</dbReference>
<dbReference type="PROSITE" id="PS51007">
    <property type="entry name" value="CYTC"/>
    <property type="match status" value="2"/>
</dbReference>
<evidence type="ECO:0000256" key="5">
    <source>
        <dbReference type="SAM" id="MobiDB-lite"/>
    </source>
</evidence>
<dbReference type="Proteomes" id="UP001239462">
    <property type="component" value="Unassembled WGS sequence"/>
</dbReference>
<feature type="coiled-coil region" evidence="4">
    <location>
        <begin position="55"/>
        <end position="82"/>
    </location>
</feature>
<sequence>MSIRVPNHLVKAVVAVALVAAIFSLVPSGCRGAELDRRQRAMVLNLSSTINRANKNLFEQKISQAETDLRKALDQVNRMLESDSPELFDAIDGHIKALSKTHAMLELEGASLPPFRKPSRPTATSDSKPMSPDGMAGDLVSFKDDVAPILSAKCGSCHVNRSQGRFSLASYAVLMKGPPEGVVVFAGDVVGSRLIETIETGDMPRGGGRVSPEELKTLKDWVLQGAKFDGEDPNATIAGAGTTREPAMAAAPTPTITKASGGETVSFAAEVAPLLVENCSGCHIDAMQTRGGLEMDQFARLLRGGDSGPVITPGRGEASLLIQKLRGTAADGARMPVGRPPLSDQSIALISKWIDEGAKLDAEERQPIKVMARMAWVANATSAEVSSRRAELADKNLKLAGSGPAEEHHTEHFRVIGPTTPATLELVGRQAENNLTIAKTVVKASSGNSEDYFHGKATIFVLPKRYDYSEFAKMVERRSIPSDWASHWSYNVEDAYLVTVATGQDDEEAIEDRLLSPVISLAVASRGSDVPRWFAEGLGSARAMQQTAKSRADQAKLRTKIAEAASSVKNAKAFLENRLTPEQADAFGTAIAMTMLDRNRRKSLDATFRLLSSGQPFERAFVGGFRVSPTVYIDQLLSYARL</sequence>
<gene>
    <name evidence="7" type="ORF">QTN89_17965</name>
</gene>
<feature type="region of interest" description="Disordered" evidence="5">
    <location>
        <begin position="111"/>
        <end position="133"/>
    </location>
</feature>
<dbReference type="InterPro" id="IPR009056">
    <property type="entry name" value="Cyt_c-like_dom"/>
</dbReference>
<comment type="caution">
    <text evidence="7">The sequence shown here is derived from an EMBL/GenBank/DDBJ whole genome shotgun (WGS) entry which is preliminary data.</text>
</comment>
<evidence type="ECO:0000256" key="3">
    <source>
        <dbReference type="PROSITE-ProRule" id="PRU00433"/>
    </source>
</evidence>
<proteinExistence type="predicted"/>
<evidence type="ECO:0000256" key="1">
    <source>
        <dbReference type="ARBA" id="ARBA00022723"/>
    </source>
</evidence>
<keyword evidence="1 3" id="KW-0479">Metal-binding</keyword>
<dbReference type="InterPro" id="IPR011429">
    <property type="entry name" value="Cyt_c_Planctomycete-type"/>
</dbReference>